<reference evidence="3" key="3">
    <citation type="submission" date="2015-06" db="UniProtKB">
        <authorList>
            <consortium name="EnsemblMetazoa"/>
        </authorList>
    </citation>
    <scope>IDENTIFICATION</scope>
</reference>
<dbReference type="EMBL" id="AMQN01006786">
    <property type="status" value="NOT_ANNOTATED_CDS"/>
    <property type="molecule type" value="Genomic_DNA"/>
</dbReference>
<dbReference type="OMA" id="VILCRRD"/>
<name>R7UWJ7_CAPTE</name>
<dbReference type="SMART" id="SM01052">
    <property type="entry name" value="CAP_GLY"/>
    <property type="match status" value="2"/>
</dbReference>
<evidence type="ECO:0000313" key="3">
    <source>
        <dbReference type="EnsemblMetazoa" id="CapteP221990"/>
    </source>
</evidence>
<evidence type="ECO:0000313" key="2">
    <source>
        <dbReference type="EMBL" id="ELU08312.1"/>
    </source>
</evidence>
<evidence type="ECO:0000313" key="4">
    <source>
        <dbReference type="Proteomes" id="UP000014760"/>
    </source>
</evidence>
<organism evidence="2">
    <name type="scientific">Capitella teleta</name>
    <name type="common">Polychaete worm</name>
    <dbReference type="NCBI Taxonomy" id="283909"/>
    <lineage>
        <taxon>Eukaryota</taxon>
        <taxon>Metazoa</taxon>
        <taxon>Spiralia</taxon>
        <taxon>Lophotrochozoa</taxon>
        <taxon>Annelida</taxon>
        <taxon>Polychaeta</taxon>
        <taxon>Sedentaria</taxon>
        <taxon>Scolecida</taxon>
        <taxon>Capitellidae</taxon>
        <taxon>Capitella</taxon>
    </lineage>
</organism>
<sequence length="302" mass="34104">MTEMSKSKSSRIEKGMKYFIIITKKPSYWGPETDNQIGMLLTSSPDDTSGRFLPCVTENKKQLMVDKNHIRELDQIDFDLLSAIENPETRLQVSNDAEWMREGRTLKEGSHVSVSGKRFPSDLQGVVRFKGYLPNKPGLENISGLYFGIELDAQFAGLGSSDGEFRGRYYFHTVVDGALFVPLNRIRDMDSDDGARSIAPGADYIRDLPVMVGDRVVLYDDVRTEAGVVRWLGFLPDDRKSDVMDRKINAGVEFDHPIGKGSGFYKQQRLFRAKPDHALLLPVLGLLKESEFHNQPVQPRDN</sequence>
<keyword evidence="4" id="KW-1185">Reference proteome</keyword>
<dbReference type="OrthoDB" id="6287070at2759"/>
<feature type="domain" description="CAP-Gly" evidence="1">
    <location>
        <begin position="137"/>
        <end position="182"/>
    </location>
</feature>
<dbReference type="EMBL" id="KB299138">
    <property type="protein sequence ID" value="ELU08312.1"/>
    <property type="molecule type" value="Genomic_DNA"/>
</dbReference>
<dbReference type="SUPFAM" id="SSF74924">
    <property type="entry name" value="Cap-Gly domain"/>
    <property type="match status" value="2"/>
</dbReference>
<proteinExistence type="predicted"/>
<evidence type="ECO:0000259" key="1">
    <source>
        <dbReference type="PROSITE" id="PS50245"/>
    </source>
</evidence>
<dbReference type="PROSITE" id="PS50245">
    <property type="entry name" value="CAP_GLY_2"/>
    <property type="match status" value="1"/>
</dbReference>
<dbReference type="InterPro" id="IPR000938">
    <property type="entry name" value="CAP-Gly_domain"/>
</dbReference>
<gene>
    <name evidence="2" type="ORF">CAPTEDRAFT_221990</name>
</gene>
<dbReference type="EnsemblMetazoa" id="CapteT221990">
    <property type="protein sequence ID" value="CapteP221990"/>
    <property type="gene ID" value="CapteG221990"/>
</dbReference>
<dbReference type="InterPro" id="IPR036859">
    <property type="entry name" value="CAP-Gly_dom_sf"/>
</dbReference>
<dbReference type="STRING" id="283909.R7UWJ7"/>
<accession>R7UWJ7</accession>
<protein>
    <recommendedName>
        <fullName evidence="1">CAP-Gly domain-containing protein</fullName>
    </recommendedName>
</protein>
<dbReference type="AlphaFoldDB" id="R7UWJ7"/>
<reference evidence="4" key="1">
    <citation type="submission" date="2012-12" db="EMBL/GenBank/DDBJ databases">
        <authorList>
            <person name="Hellsten U."/>
            <person name="Grimwood J."/>
            <person name="Chapman J.A."/>
            <person name="Shapiro H."/>
            <person name="Aerts A."/>
            <person name="Otillar R.P."/>
            <person name="Terry A.Y."/>
            <person name="Boore J.L."/>
            <person name="Simakov O."/>
            <person name="Marletaz F."/>
            <person name="Cho S.-J."/>
            <person name="Edsinger-Gonzales E."/>
            <person name="Havlak P."/>
            <person name="Kuo D.-H."/>
            <person name="Larsson T."/>
            <person name="Lv J."/>
            <person name="Arendt D."/>
            <person name="Savage R."/>
            <person name="Osoegawa K."/>
            <person name="de Jong P."/>
            <person name="Lindberg D.R."/>
            <person name="Seaver E.C."/>
            <person name="Weisblat D.A."/>
            <person name="Putnam N.H."/>
            <person name="Grigoriev I.V."/>
            <person name="Rokhsar D.S."/>
        </authorList>
    </citation>
    <scope>NUCLEOTIDE SEQUENCE</scope>
    <source>
        <strain evidence="4">I ESC-2004</strain>
    </source>
</reference>
<dbReference type="HOGENOM" id="CLU_922109_0_0_1"/>
<dbReference type="Gene3D" id="2.30.30.190">
    <property type="entry name" value="CAP Gly-rich-like domain"/>
    <property type="match status" value="2"/>
</dbReference>
<reference evidence="2 4" key="2">
    <citation type="journal article" date="2013" name="Nature">
        <title>Insights into bilaterian evolution from three spiralian genomes.</title>
        <authorList>
            <person name="Simakov O."/>
            <person name="Marletaz F."/>
            <person name="Cho S.J."/>
            <person name="Edsinger-Gonzales E."/>
            <person name="Havlak P."/>
            <person name="Hellsten U."/>
            <person name="Kuo D.H."/>
            <person name="Larsson T."/>
            <person name="Lv J."/>
            <person name="Arendt D."/>
            <person name="Savage R."/>
            <person name="Osoegawa K."/>
            <person name="de Jong P."/>
            <person name="Grimwood J."/>
            <person name="Chapman J.A."/>
            <person name="Shapiro H."/>
            <person name="Aerts A."/>
            <person name="Otillar R.P."/>
            <person name="Terry A.Y."/>
            <person name="Boore J.L."/>
            <person name="Grigoriev I.V."/>
            <person name="Lindberg D.R."/>
            <person name="Seaver E.C."/>
            <person name="Weisblat D.A."/>
            <person name="Putnam N.H."/>
            <person name="Rokhsar D.S."/>
        </authorList>
    </citation>
    <scope>NUCLEOTIDE SEQUENCE</scope>
    <source>
        <strain evidence="2 4">I ESC-2004</strain>
    </source>
</reference>
<dbReference type="Pfam" id="PF01302">
    <property type="entry name" value="CAP_GLY"/>
    <property type="match status" value="2"/>
</dbReference>
<dbReference type="Proteomes" id="UP000014760">
    <property type="component" value="Unassembled WGS sequence"/>
</dbReference>